<comment type="caution">
    <text evidence="2">The sequence shown here is derived from an EMBL/GenBank/DDBJ whole genome shotgun (WGS) entry which is preliminary data.</text>
</comment>
<name>A0ABW7T4E6_9ACTN</name>
<feature type="compositionally biased region" description="Low complexity" evidence="1">
    <location>
        <begin position="553"/>
        <end position="566"/>
    </location>
</feature>
<feature type="compositionally biased region" description="Acidic residues" evidence="1">
    <location>
        <begin position="576"/>
        <end position="587"/>
    </location>
</feature>
<proteinExistence type="predicted"/>
<reference evidence="2 3" key="1">
    <citation type="submission" date="2024-10" db="EMBL/GenBank/DDBJ databases">
        <title>The Natural Products Discovery Center: Release of the First 8490 Sequenced Strains for Exploring Actinobacteria Biosynthetic Diversity.</title>
        <authorList>
            <person name="Kalkreuter E."/>
            <person name="Kautsar S.A."/>
            <person name="Yang D."/>
            <person name="Bader C.D."/>
            <person name="Teijaro C.N."/>
            <person name="Fluegel L."/>
            <person name="Davis C.M."/>
            <person name="Simpson J.R."/>
            <person name="Lauterbach L."/>
            <person name="Steele A.D."/>
            <person name="Gui C."/>
            <person name="Meng S."/>
            <person name="Li G."/>
            <person name="Viehrig K."/>
            <person name="Ye F."/>
            <person name="Su P."/>
            <person name="Kiefer A.F."/>
            <person name="Nichols A."/>
            <person name="Cepeda A.J."/>
            <person name="Yan W."/>
            <person name="Fan B."/>
            <person name="Jiang Y."/>
            <person name="Adhikari A."/>
            <person name="Zheng C.-J."/>
            <person name="Schuster L."/>
            <person name="Cowan T.M."/>
            <person name="Smanski M.J."/>
            <person name="Chevrette M.G."/>
            <person name="De Carvalho L.P.S."/>
            <person name="Shen B."/>
        </authorList>
    </citation>
    <scope>NUCLEOTIDE SEQUENCE [LARGE SCALE GENOMIC DNA]</scope>
    <source>
        <strain evidence="2 3">NPDC020979</strain>
    </source>
</reference>
<feature type="region of interest" description="Disordered" evidence="1">
    <location>
        <begin position="545"/>
        <end position="587"/>
    </location>
</feature>
<evidence type="ECO:0000313" key="3">
    <source>
        <dbReference type="Proteomes" id="UP001611162"/>
    </source>
</evidence>
<dbReference type="InterPro" id="IPR006597">
    <property type="entry name" value="Sel1-like"/>
</dbReference>
<gene>
    <name evidence="2" type="ORF">ACH4TF_12480</name>
</gene>
<protein>
    <submittedName>
        <fullName evidence="2">Tetratricopeptide repeat protein</fullName>
    </submittedName>
</protein>
<dbReference type="InterPro" id="IPR011990">
    <property type="entry name" value="TPR-like_helical_dom_sf"/>
</dbReference>
<dbReference type="SUPFAM" id="SSF81901">
    <property type="entry name" value="HCP-like"/>
    <property type="match status" value="1"/>
</dbReference>
<organism evidence="2 3">
    <name type="scientific">Streptomyces abikoensis</name>
    <dbReference type="NCBI Taxonomy" id="97398"/>
    <lineage>
        <taxon>Bacteria</taxon>
        <taxon>Bacillati</taxon>
        <taxon>Actinomycetota</taxon>
        <taxon>Actinomycetes</taxon>
        <taxon>Kitasatosporales</taxon>
        <taxon>Streptomycetaceae</taxon>
        <taxon>Streptomyces</taxon>
    </lineage>
</organism>
<sequence>MNDALHSADARGELARAIRTAMDDIAKEGARKPTQAQIAKFTQGTRLRAVSTTAISAWRNGKRVPDSWATLDSFLTALEKAASLPRGRFDRDWWSRLYERSRVEQVPASAETTVSLRVRDADPLELMVHRARTSDDGNAVPDYVPRDVDPAVRNALSRAGEHGGVILLIGDSTAGKTRCAYEALIAALPDHLLVVPRRTTDVSEVVAAVARFAASGERCVLWLNDMERYLGPGGLDLHGVRTLRAAKATVLGTMRTRFRRDLPADELVGVAEEFEVNRLWSPAEIRRAQEQLRSNRDPRLRLALDHSDDFGIAETLATGPQLWRLLRGVSVVNGNPRGAALVWTAIDLALAGLTGPLPLDLLKELHEDYIPGRNKQLIAPEPLDTALTWATTPPDAVTRLLIPEENGLRPFDYLLDAHLRERKPSPELIPERIWESVLSSGTERHQRFSIAIAAHANSRMDIGRRALRPLADAQDSEGMRALGVLCESDDRDEAARWLQLAAEAGDVLSLRLMGNLHLRRQDHDSANEWYRRAAEAGDELSESYYNGPGIVPAPTSQTSATKASASELTPGQPVEDHEDWDDDEEWEPTPRTLRVLKAAFDMLADTAFDVLEEIGDARVDLRGNYTEVFSDMPVLTWGQNAEWRRRMARCFDDLADDIRKDRWPLPNCTGEEMAMHLALQHASAMVADDPDLVASLVKELPEDPEDYDWSFCMAMFLEDTDVLFLYEPWSEGIEDPDHQVNQFMGIANLGADDWFDPFYKDRARDPERGFRR</sequence>
<keyword evidence="3" id="KW-1185">Reference proteome</keyword>
<dbReference type="Proteomes" id="UP001611162">
    <property type="component" value="Unassembled WGS sequence"/>
</dbReference>
<accession>A0ABW7T4E6</accession>
<dbReference type="RefSeq" id="WP_397612801.1">
    <property type="nucleotide sequence ID" value="NZ_JBIRRB010000003.1"/>
</dbReference>
<evidence type="ECO:0000256" key="1">
    <source>
        <dbReference type="SAM" id="MobiDB-lite"/>
    </source>
</evidence>
<dbReference type="SMART" id="SM00671">
    <property type="entry name" value="SEL1"/>
    <property type="match status" value="2"/>
</dbReference>
<dbReference type="Gene3D" id="1.25.40.10">
    <property type="entry name" value="Tetratricopeptide repeat domain"/>
    <property type="match status" value="1"/>
</dbReference>
<evidence type="ECO:0000313" key="2">
    <source>
        <dbReference type="EMBL" id="MFI0911262.1"/>
    </source>
</evidence>
<dbReference type="EMBL" id="JBIRRB010000003">
    <property type="protein sequence ID" value="MFI0911262.1"/>
    <property type="molecule type" value="Genomic_DNA"/>
</dbReference>